<proteinExistence type="predicted"/>
<dbReference type="EMBL" id="CM056811">
    <property type="protein sequence ID" value="KAJ8636161.1"/>
    <property type="molecule type" value="Genomic_DNA"/>
</dbReference>
<accession>A0ACC2LRQ2</accession>
<name>A0ACC2LRQ2_PERAE</name>
<comment type="caution">
    <text evidence="1">The sequence shown here is derived from an EMBL/GenBank/DDBJ whole genome shotgun (WGS) entry which is preliminary data.</text>
</comment>
<evidence type="ECO:0000313" key="2">
    <source>
        <dbReference type="Proteomes" id="UP001234297"/>
    </source>
</evidence>
<reference evidence="1 2" key="1">
    <citation type="journal article" date="2022" name="Hortic Res">
        <title>A haplotype resolved chromosomal level avocado genome allows analysis of novel avocado genes.</title>
        <authorList>
            <person name="Nath O."/>
            <person name="Fletcher S.J."/>
            <person name="Hayward A."/>
            <person name="Shaw L.M."/>
            <person name="Masouleh A.K."/>
            <person name="Furtado A."/>
            <person name="Henry R.J."/>
            <person name="Mitter N."/>
        </authorList>
    </citation>
    <scope>NUCLEOTIDE SEQUENCE [LARGE SCALE GENOMIC DNA]</scope>
    <source>
        <strain evidence="2">cv. Hass</strain>
    </source>
</reference>
<sequence length="391" mass="42320">MATSFRPIFLFCFLLSLFLSSSAQSCSNYAFSSNRAFTTCNSLPQLNAHLHWTYNPSRGTIDVAYRATQSSTGWVAWAINPTGLQMAGSQALVAYQSSSNGIRAYTTSVSSTMPSMQPGNLSFNVSGITAQYVSGEFIIFATVTLPSNKTTVNQVWQAGPLSNDAPSAHPTTGANVRSLGTLDLLSGLGTTAGGGNSRLRRKNVHGVLNAVSWGILMPLGAIIARYMRVFKSADPAWFYLHVACQSSAYIVGVAGWGTGLKLGSESVGVEYSAHRNIGITLFCLGTLQVLALLLRPKKDHKYRIYWNVYHHLTGYTVIILSVINIFKGFGILDPEKKWKRTYTGIIVTLAAIAVVLEAITWPIVLKAKKKIAEKSHLGANGVNPYGVRQTV</sequence>
<gene>
    <name evidence="1" type="ORF">MRB53_010428</name>
</gene>
<keyword evidence="2" id="KW-1185">Reference proteome</keyword>
<organism evidence="1 2">
    <name type="scientific">Persea americana</name>
    <name type="common">Avocado</name>
    <dbReference type="NCBI Taxonomy" id="3435"/>
    <lineage>
        <taxon>Eukaryota</taxon>
        <taxon>Viridiplantae</taxon>
        <taxon>Streptophyta</taxon>
        <taxon>Embryophyta</taxon>
        <taxon>Tracheophyta</taxon>
        <taxon>Spermatophyta</taxon>
        <taxon>Magnoliopsida</taxon>
        <taxon>Magnoliidae</taxon>
        <taxon>Laurales</taxon>
        <taxon>Lauraceae</taxon>
        <taxon>Persea</taxon>
    </lineage>
</organism>
<protein>
    <submittedName>
        <fullName evidence="1">Uncharacterized protein</fullName>
    </submittedName>
</protein>
<dbReference type="Proteomes" id="UP001234297">
    <property type="component" value="Chromosome 3"/>
</dbReference>
<evidence type="ECO:0000313" key="1">
    <source>
        <dbReference type="EMBL" id="KAJ8636161.1"/>
    </source>
</evidence>